<dbReference type="AlphaFoldDB" id="A0AA37Q2N7"/>
<protein>
    <submittedName>
        <fullName evidence="2">Uncharacterized protein</fullName>
    </submittedName>
</protein>
<proteinExistence type="predicted"/>
<dbReference type="Proteomes" id="UP001161325">
    <property type="component" value="Unassembled WGS sequence"/>
</dbReference>
<accession>A0AA37Q2N7</accession>
<keyword evidence="3" id="KW-1185">Reference proteome</keyword>
<evidence type="ECO:0000256" key="1">
    <source>
        <dbReference type="SAM" id="MobiDB-lite"/>
    </source>
</evidence>
<name>A0AA37Q2N7_9BACT</name>
<sequence length="83" mass="8486">MAHDEHRPLRADETSDETEGGAHVPSSDAARRSASRLDADDRADPHPDQVAGADDAGAQGRDRDNGGWGDRGIGGGRAGGTGP</sequence>
<feature type="compositionally biased region" description="Basic and acidic residues" evidence="1">
    <location>
        <begin position="29"/>
        <end position="47"/>
    </location>
</feature>
<reference evidence="2" key="1">
    <citation type="submission" date="2022-08" db="EMBL/GenBank/DDBJ databases">
        <title>Draft genome sequencing of Roseisolibacter agri AW1220.</title>
        <authorList>
            <person name="Tobiishi Y."/>
            <person name="Tonouchi A."/>
        </authorList>
    </citation>
    <scope>NUCLEOTIDE SEQUENCE</scope>
    <source>
        <strain evidence="2">AW1220</strain>
    </source>
</reference>
<dbReference type="RefSeq" id="WP_284349930.1">
    <property type="nucleotide sequence ID" value="NZ_BRXS01000003.1"/>
</dbReference>
<gene>
    <name evidence="2" type="ORF">rosag_19870</name>
</gene>
<feature type="compositionally biased region" description="Gly residues" evidence="1">
    <location>
        <begin position="66"/>
        <end position="83"/>
    </location>
</feature>
<evidence type="ECO:0000313" key="3">
    <source>
        <dbReference type="Proteomes" id="UP001161325"/>
    </source>
</evidence>
<feature type="region of interest" description="Disordered" evidence="1">
    <location>
        <begin position="1"/>
        <end position="83"/>
    </location>
</feature>
<organism evidence="2 3">
    <name type="scientific">Roseisolibacter agri</name>
    <dbReference type="NCBI Taxonomy" id="2014610"/>
    <lineage>
        <taxon>Bacteria</taxon>
        <taxon>Pseudomonadati</taxon>
        <taxon>Gemmatimonadota</taxon>
        <taxon>Gemmatimonadia</taxon>
        <taxon>Gemmatimonadales</taxon>
        <taxon>Gemmatimonadaceae</taxon>
        <taxon>Roseisolibacter</taxon>
    </lineage>
</organism>
<feature type="compositionally biased region" description="Basic and acidic residues" evidence="1">
    <location>
        <begin position="1"/>
        <end position="13"/>
    </location>
</feature>
<dbReference type="EMBL" id="BRXS01000003">
    <property type="protein sequence ID" value="GLC25474.1"/>
    <property type="molecule type" value="Genomic_DNA"/>
</dbReference>
<feature type="compositionally biased region" description="Low complexity" evidence="1">
    <location>
        <begin position="48"/>
        <end position="59"/>
    </location>
</feature>
<comment type="caution">
    <text evidence="2">The sequence shown here is derived from an EMBL/GenBank/DDBJ whole genome shotgun (WGS) entry which is preliminary data.</text>
</comment>
<evidence type="ECO:0000313" key="2">
    <source>
        <dbReference type="EMBL" id="GLC25474.1"/>
    </source>
</evidence>